<dbReference type="Pfam" id="PF07366">
    <property type="entry name" value="SnoaL"/>
    <property type="match status" value="1"/>
</dbReference>
<dbReference type="EMBL" id="JANWOI010000005">
    <property type="protein sequence ID" value="MDA5195046.1"/>
    <property type="molecule type" value="Genomic_DNA"/>
</dbReference>
<dbReference type="SUPFAM" id="SSF54427">
    <property type="entry name" value="NTF2-like"/>
    <property type="match status" value="1"/>
</dbReference>
<dbReference type="RefSeq" id="WP_274944757.1">
    <property type="nucleotide sequence ID" value="NZ_JANWOI010000005.1"/>
</dbReference>
<keyword evidence="3" id="KW-1185">Reference proteome</keyword>
<dbReference type="Gene3D" id="3.10.450.50">
    <property type="match status" value="1"/>
</dbReference>
<organism evidence="2 3">
    <name type="scientific">Govanella unica</name>
    <dbReference type="NCBI Taxonomy" id="2975056"/>
    <lineage>
        <taxon>Bacteria</taxon>
        <taxon>Pseudomonadati</taxon>
        <taxon>Pseudomonadota</taxon>
        <taxon>Alphaproteobacteria</taxon>
        <taxon>Emcibacterales</taxon>
        <taxon>Govanellaceae</taxon>
        <taxon>Govanella</taxon>
    </lineage>
</organism>
<evidence type="ECO:0000256" key="1">
    <source>
        <dbReference type="SAM" id="SignalP"/>
    </source>
</evidence>
<gene>
    <name evidence="2" type="ORF">NYP16_13910</name>
</gene>
<dbReference type="GO" id="GO:0030638">
    <property type="term" value="P:polyketide metabolic process"/>
    <property type="evidence" value="ECO:0007669"/>
    <property type="project" value="InterPro"/>
</dbReference>
<dbReference type="InterPro" id="IPR032710">
    <property type="entry name" value="NTF2-like_dom_sf"/>
</dbReference>
<protein>
    <recommendedName>
        <fullName evidence="4">SnoaL-like domain-containing protein</fullName>
    </recommendedName>
</protein>
<reference evidence="2" key="1">
    <citation type="submission" date="2022-08" db="EMBL/GenBank/DDBJ databases">
        <authorList>
            <person name="Vandamme P."/>
            <person name="Hettiarachchi A."/>
            <person name="Peeters C."/>
            <person name="Cnockaert M."/>
            <person name="Carlier A."/>
        </authorList>
    </citation>
    <scope>NUCLEOTIDE SEQUENCE</scope>
    <source>
        <strain evidence="2">LMG 31809</strain>
    </source>
</reference>
<keyword evidence="1" id="KW-0732">Signal</keyword>
<comment type="caution">
    <text evidence="2">The sequence shown here is derived from an EMBL/GenBank/DDBJ whole genome shotgun (WGS) entry which is preliminary data.</text>
</comment>
<evidence type="ECO:0008006" key="4">
    <source>
        <dbReference type="Google" id="ProtNLM"/>
    </source>
</evidence>
<reference evidence="2" key="2">
    <citation type="journal article" date="2023" name="Syst. Appl. Microbiol.">
        <title>Govania unica gen. nov., sp. nov., a rare biosphere bacterium that represents a novel family in the class Alphaproteobacteria.</title>
        <authorList>
            <person name="Vandamme P."/>
            <person name="Peeters C."/>
            <person name="Hettiarachchi A."/>
            <person name="Cnockaert M."/>
            <person name="Carlier A."/>
        </authorList>
    </citation>
    <scope>NUCLEOTIDE SEQUENCE</scope>
    <source>
        <strain evidence="2">LMG 31809</strain>
    </source>
</reference>
<dbReference type="AlphaFoldDB" id="A0A9X3Z8G1"/>
<sequence>MKSLSYALIFALLSGPVAMASGHPAHTAVSSADRNREIVLSFWRDVIDARNISKAAAYLDQTYIRNNPCEADGLDSYKAWAESRWKSKPAVASSPTEFITVLADGDYVQLVTRKPRPDPHNPGASYMTYWFDLFRLKDGKIIEHWDAIKKAEASPECRLAFPEAQD</sequence>
<feature type="chain" id="PRO_5040959525" description="SnoaL-like domain-containing protein" evidence="1">
    <location>
        <begin position="21"/>
        <end position="166"/>
    </location>
</feature>
<accession>A0A9X3Z8G1</accession>
<name>A0A9X3Z8G1_9PROT</name>
<proteinExistence type="predicted"/>
<dbReference type="InterPro" id="IPR009959">
    <property type="entry name" value="Cyclase_SnoaL-like"/>
</dbReference>
<evidence type="ECO:0000313" key="3">
    <source>
        <dbReference type="Proteomes" id="UP001141619"/>
    </source>
</evidence>
<evidence type="ECO:0000313" key="2">
    <source>
        <dbReference type="EMBL" id="MDA5195046.1"/>
    </source>
</evidence>
<feature type="signal peptide" evidence="1">
    <location>
        <begin position="1"/>
        <end position="20"/>
    </location>
</feature>
<dbReference type="Proteomes" id="UP001141619">
    <property type="component" value="Unassembled WGS sequence"/>
</dbReference>